<gene>
    <name evidence="2" type="ORF">DTER00134_LOCUS7175</name>
</gene>
<reference evidence="2" key="1">
    <citation type="submission" date="2021-01" db="EMBL/GenBank/DDBJ databases">
        <authorList>
            <person name="Corre E."/>
            <person name="Pelletier E."/>
            <person name="Niang G."/>
            <person name="Scheremetjew M."/>
            <person name="Finn R."/>
            <person name="Kale V."/>
            <person name="Holt S."/>
            <person name="Cochrane G."/>
            <person name="Meng A."/>
            <person name="Brown T."/>
            <person name="Cohen L."/>
        </authorList>
    </citation>
    <scope>NUCLEOTIDE SEQUENCE</scope>
    <source>
        <strain evidence="2">CCMP1320</strain>
    </source>
</reference>
<accession>A0A7S3VKI8</accession>
<name>A0A7S3VKI8_DUNTE</name>
<evidence type="ECO:0000256" key="1">
    <source>
        <dbReference type="SAM" id="MobiDB-lite"/>
    </source>
</evidence>
<feature type="compositionally biased region" description="Polar residues" evidence="1">
    <location>
        <begin position="106"/>
        <end position="120"/>
    </location>
</feature>
<dbReference type="EMBL" id="HBIP01012625">
    <property type="protein sequence ID" value="CAE0492102.1"/>
    <property type="molecule type" value="Transcribed_RNA"/>
</dbReference>
<feature type="region of interest" description="Disordered" evidence="1">
    <location>
        <begin position="152"/>
        <end position="226"/>
    </location>
</feature>
<sequence length="226" mass="25220">MAPTAQLKLDCAFSHVSKARAKRKTRKAKQVLLGHSVVQVKCHAQHSFSCLSILCMQPWRAGPASPMSPSTTSGLLPFSNASHKLRSIPSLSRPQLSPLGLESLRSPASPTRLQATQPQEQQLVQDADPLLPETPSHQQHQQLAQEQWDSAQAARMEAMQKQQQEQQQLQEMARALRASAMEQQLRAVPPQVLHLDPDRHRQQQQQQHSPPAKTPGEFEFAPVLKK</sequence>
<protein>
    <submittedName>
        <fullName evidence="2">Uncharacterized protein</fullName>
    </submittedName>
</protein>
<proteinExistence type="predicted"/>
<feature type="compositionally biased region" description="Low complexity" evidence="1">
    <location>
        <begin position="152"/>
        <end position="178"/>
    </location>
</feature>
<dbReference type="AlphaFoldDB" id="A0A7S3VKI8"/>
<evidence type="ECO:0000313" key="2">
    <source>
        <dbReference type="EMBL" id="CAE0492102.1"/>
    </source>
</evidence>
<organism evidence="2">
    <name type="scientific">Dunaliella tertiolecta</name>
    <name type="common">Green alga</name>
    <dbReference type="NCBI Taxonomy" id="3047"/>
    <lineage>
        <taxon>Eukaryota</taxon>
        <taxon>Viridiplantae</taxon>
        <taxon>Chlorophyta</taxon>
        <taxon>core chlorophytes</taxon>
        <taxon>Chlorophyceae</taxon>
        <taxon>CS clade</taxon>
        <taxon>Chlamydomonadales</taxon>
        <taxon>Dunaliellaceae</taxon>
        <taxon>Dunaliella</taxon>
    </lineage>
</organism>
<feature type="region of interest" description="Disordered" evidence="1">
    <location>
        <begin position="90"/>
        <end position="120"/>
    </location>
</feature>